<feature type="region of interest" description="Disordered" evidence="10">
    <location>
        <begin position="494"/>
        <end position="528"/>
    </location>
</feature>
<dbReference type="SMART" id="SM00382">
    <property type="entry name" value="AAA"/>
    <property type="match status" value="2"/>
</dbReference>
<dbReference type="SUPFAM" id="SSF52540">
    <property type="entry name" value="P-loop containing nucleoside triphosphate hydrolases"/>
    <property type="match status" value="2"/>
</dbReference>
<dbReference type="STRING" id="5643.A0A060SIY9"/>
<keyword evidence="6" id="KW-0067">ATP-binding</keyword>
<dbReference type="InterPro" id="IPR003593">
    <property type="entry name" value="AAA+_ATPase"/>
</dbReference>
<evidence type="ECO:0000256" key="7">
    <source>
        <dbReference type="ARBA" id="ARBA00022989"/>
    </source>
</evidence>
<dbReference type="Gene3D" id="3.40.50.300">
    <property type="entry name" value="P-loop containing nucleotide triphosphate hydrolases"/>
    <property type="match status" value="2"/>
</dbReference>
<dbReference type="Pfam" id="PF00005">
    <property type="entry name" value="ABC_tran"/>
    <property type="match status" value="2"/>
</dbReference>
<proteinExistence type="inferred from homology"/>
<keyword evidence="8" id="KW-0843">Virulence</keyword>
<evidence type="ECO:0008006" key="16">
    <source>
        <dbReference type="Google" id="ProtNLM"/>
    </source>
</evidence>
<dbReference type="GO" id="GO:0016020">
    <property type="term" value="C:membrane"/>
    <property type="evidence" value="ECO:0007669"/>
    <property type="project" value="UniProtKB-SubCell"/>
</dbReference>
<dbReference type="Gene3D" id="1.20.1560.10">
    <property type="entry name" value="ABC transporter type 1, transmembrane domain"/>
    <property type="match status" value="2"/>
</dbReference>
<evidence type="ECO:0000256" key="3">
    <source>
        <dbReference type="ARBA" id="ARBA00022448"/>
    </source>
</evidence>
<dbReference type="Pfam" id="PF00664">
    <property type="entry name" value="ABC_membrane"/>
    <property type="match status" value="2"/>
</dbReference>
<dbReference type="GO" id="GO:0140359">
    <property type="term" value="F:ABC-type transporter activity"/>
    <property type="evidence" value="ECO:0007669"/>
    <property type="project" value="InterPro"/>
</dbReference>
<organism evidence="14 15">
    <name type="scientific">Pycnoporus cinnabarinus</name>
    <name type="common">Cinnabar-red polypore</name>
    <name type="synonym">Trametes cinnabarina</name>
    <dbReference type="NCBI Taxonomy" id="5643"/>
    <lineage>
        <taxon>Eukaryota</taxon>
        <taxon>Fungi</taxon>
        <taxon>Dikarya</taxon>
        <taxon>Basidiomycota</taxon>
        <taxon>Agaricomycotina</taxon>
        <taxon>Agaricomycetes</taxon>
        <taxon>Polyporales</taxon>
        <taxon>Polyporaceae</taxon>
        <taxon>Trametes</taxon>
    </lineage>
</organism>
<feature type="compositionally biased region" description="Basic and acidic residues" evidence="10">
    <location>
        <begin position="1238"/>
        <end position="1251"/>
    </location>
</feature>
<dbReference type="FunFam" id="1.20.1560.10:FF:000010">
    <property type="entry name" value="Multidrug resistance-associated ABC transporter"/>
    <property type="match status" value="1"/>
</dbReference>
<feature type="transmembrane region" description="Helical" evidence="11">
    <location>
        <begin position="1028"/>
        <end position="1048"/>
    </location>
</feature>
<comment type="subcellular location">
    <subcellularLocation>
        <location evidence="1">Membrane</location>
        <topology evidence="1">Multi-pass membrane protein</topology>
    </subcellularLocation>
</comment>
<dbReference type="PROSITE" id="PS50893">
    <property type="entry name" value="ABC_TRANSPORTER_2"/>
    <property type="match status" value="2"/>
</dbReference>
<keyword evidence="5" id="KW-0547">Nucleotide-binding</keyword>
<dbReference type="FunFam" id="3.40.50.300:FF:000565">
    <property type="entry name" value="ABC bile acid transporter"/>
    <property type="match status" value="1"/>
</dbReference>
<feature type="transmembrane region" description="Helical" evidence="11">
    <location>
        <begin position="924"/>
        <end position="956"/>
    </location>
</feature>
<dbReference type="PANTHER" id="PTHR24223">
    <property type="entry name" value="ATP-BINDING CASSETTE SUB-FAMILY C"/>
    <property type="match status" value="1"/>
</dbReference>
<evidence type="ECO:0000256" key="1">
    <source>
        <dbReference type="ARBA" id="ARBA00004141"/>
    </source>
</evidence>
<keyword evidence="3" id="KW-0813">Transport</keyword>
<accession>A0A060SIY9</accession>
<dbReference type="FunFam" id="3.40.50.300:FF:000997">
    <property type="entry name" value="Multidrug resistance-associated protein 1"/>
    <property type="match status" value="1"/>
</dbReference>
<dbReference type="OMA" id="QVTDAWT"/>
<reference evidence="14" key="1">
    <citation type="submission" date="2014-01" db="EMBL/GenBank/DDBJ databases">
        <title>The genome of the white-rot fungus Pycnoporus cinnabarinus: a basidiomycete model with a versatile arsenal for lignocellulosic biomass breakdown.</title>
        <authorList>
            <person name="Levasseur A."/>
            <person name="Lomascolo A."/>
            <person name="Ruiz-Duenas F.J."/>
            <person name="Uzan E."/>
            <person name="Piumi F."/>
            <person name="Kues U."/>
            <person name="Ram A.F.J."/>
            <person name="Murat C."/>
            <person name="Haon M."/>
            <person name="Benoit I."/>
            <person name="Arfi Y."/>
            <person name="Chevret D."/>
            <person name="Drula E."/>
            <person name="Kwon M.J."/>
            <person name="Gouret P."/>
            <person name="Lesage-Meessen L."/>
            <person name="Lombard V."/>
            <person name="Mariette J."/>
            <person name="Noirot C."/>
            <person name="Park J."/>
            <person name="Patyshakuliyeva A."/>
            <person name="Wieneger R.A.B."/>
            <person name="Wosten H.A.B."/>
            <person name="Martin F."/>
            <person name="Coutinho P.M."/>
            <person name="de Vries R."/>
            <person name="Martinez A.T."/>
            <person name="Klopp C."/>
            <person name="Pontarotti P."/>
            <person name="Henrissat B."/>
            <person name="Record E."/>
        </authorList>
    </citation>
    <scope>NUCLEOTIDE SEQUENCE [LARGE SCALE GENOMIC DNA]</scope>
    <source>
        <strain evidence="14">BRFM137</strain>
    </source>
</reference>
<feature type="domain" description="ABC transmembrane type-1" evidence="13">
    <location>
        <begin position="160"/>
        <end position="451"/>
    </location>
</feature>
<dbReference type="InterPro" id="IPR027417">
    <property type="entry name" value="P-loop_NTPase"/>
</dbReference>
<evidence type="ECO:0000256" key="8">
    <source>
        <dbReference type="ARBA" id="ARBA00023026"/>
    </source>
</evidence>
<feature type="region of interest" description="Disordered" evidence="10">
    <location>
        <begin position="1"/>
        <end position="32"/>
    </location>
</feature>
<dbReference type="CDD" id="cd18606">
    <property type="entry name" value="ABC_6TM_YOR1_D2_like"/>
    <property type="match status" value="1"/>
</dbReference>
<dbReference type="InterPro" id="IPR011527">
    <property type="entry name" value="ABC1_TM_dom"/>
</dbReference>
<dbReference type="InterPro" id="IPR003439">
    <property type="entry name" value="ABC_transporter-like_ATP-bd"/>
</dbReference>
<dbReference type="SUPFAM" id="SSF90123">
    <property type="entry name" value="ABC transporter transmembrane region"/>
    <property type="match status" value="2"/>
</dbReference>
<feature type="region of interest" description="Disordered" evidence="10">
    <location>
        <begin position="1238"/>
        <end position="1268"/>
    </location>
</feature>
<keyword evidence="9 11" id="KW-0472">Membrane</keyword>
<name>A0A060SIY9_PYCCI</name>
<evidence type="ECO:0000259" key="13">
    <source>
        <dbReference type="PROSITE" id="PS50929"/>
    </source>
</evidence>
<dbReference type="HOGENOM" id="CLU_000604_27_1_1"/>
<evidence type="ECO:0000256" key="4">
    <source>
        <dbReference type="ARBA" id="ARBA00022692"/>
    </source>
</evidence>
<feature type="transmembrane region" description="Helical" evidence="11">
    <location>
        <begin position="285"/>
        <end position="306"/>
    </location>
</feature>
<feature type="domain" description="ABC transmembrane type-1" evidence="13">
    <location>
        <begin position="804"/>
        <end position="1079"/>
    </location>
</feature>
<dbReference type="GO" id="GO:0005524">
    <property type="term" value="F:ATP binding"/>
    <property type="evidence" value="ECO:0007669"/>
    <property type="project" value="UniProtKB-KW"/>
</dbReference>
<feature type="transmembrane region" description="Helical" evidence="11">
    <location>
        <begin position="799"/>
        <end position="824"/>
    </location>
</feature>
<dbReference type="GO" id="GO:0016887">
    <property type="term" value="F:ATP hydrolysis activity"/>
    <property type="evidence" value="ECO:0007669"/>
    <property type="project" value="InterPro"/>
</dbReference>
<feature type="transmembrane region" description="Helical" evidence="11">
    <location>
        <begin position="870"/>
        <end position="887"/>
    </location>
</feature>
<feature type="domain" description="ABC transporter" evidence="12">
    <location>
        <begin position="1117"/>
        <end position="1368"/>
    </location>
</feature>
<comment type="caution">
    <text evidence="14">The sequence shown here is derived from an EMBL/GenBank/DDBJ whole genome shotgun (WGS) entry which is preliminary data.</text>
</comment>
<sequence length="1389" mass="154542">MTQESLSSAPDSLKKPSRSRWSLFKPRDVPPPRASLDDADLIPEATAGWFSILTFNWITSLMALGYARPLEASDLYKLQDDRAAAFIAEKINKSFDARQAAAAEYNARLDRGEISPGIKRFWWSLRGNREQREKQWREKDGRKRASLTLALNDSVKWWFWTGGLMKLVADCAQVTSPLLVKALINFATDSYAAHRAGQYDDIPPIGKGIGLAIGLFALQIFSSLCTHHFFYRAASTGVLLRGGLITAIYDRSLRLSSRARATLPNGKLVNHISTDVSRIDFCCSFLQMSLTAPIQMIICLVILLINLGPSALAGYAFFILATPIQTIVMKHFIKLRQKSMVWTDKRAKLLQELLGGMKIIKYFAWEVPYLKRIEELRGKEMSYIRSLLVMRSGINAVAISLPALASVLAFVVYSVTGHSLNAADVFSSLTLFNILRMPLMFLPLSLSAIADARNAVDRLYGVFEAETLEETKVQDVNMKNAIEIVDAEFVWDGPPPDAPAKKDKKGMFGMKKPSKKEAPAPDAEKSQESTFRLKGVNVVIPEGQLTAIVGPVGSGKSSLLQGMIGEMRRVAGDVKFRGTVAYCPQSAWIQNATVRDNILFGRPFDEQRYWKAVHDACLEADLELLPNGDLTEVGERGISLSGGQKQRINICRAIYVGADIQIFDDPFSALDAHVGKSVFTNVFLGAAANKTRVLVTHALHFLPQVDYIYTMVDGRVAEHGTYAELMAADGDFARFVREFGNKENEVEKEEEAIEEAVEPSDEKRKKKMQGAGMMQVEERNTGAVSNQVYLEYLRAGKGYLILPLLVMSVALLQGAQVMSSYWLVYWEERKWPFGSGFYMGIYAGLGVAQAVFFFFMGATFATLTYFSSKALHGAAIFRVMYAPMSFFETTPLGRIMNRFSKDIDTIDNMLGDAMRMLVATLGNILGAIILIAIVLPWFLIAVAAVSVAYIWAALFYRASARELKRLDALLRSSLYSHFSESLSGLATIRAYGETDRFLEENRKRVDIENRAYWLTVTNQRWLGIRLDLMGILLTFVVAMLTVGTRFTISPSQTGVVLSYIISVQQAFGWLVRQTAEVENDFNSVERIVHYVKELEQEPPHLIPDHRPSPSWPSEGQIEIKNVVLKYRPELPAVLKGLTMSVKPGEKVGIVGRTGAGKSSIMTALYRLVELSEGSIVIDGVDISTIGLKDLRDGLAIIPQDPLLFSGTLRSNLDPFGNHDDARLWDALKRAYLVEDRKERSLERPSGEEEGQRTPMNRLTLDSPIEDEGSNLSVGQRSLVSLARALVKDSKILILDEATASVDYETDRKIQDTIANEFADRTILCIAHRLRTIIGYDRICVLDAGQIAEFDTPANLYERAGGIFRSMCDRSSISLSDIKAAEKAKEADEA</sequence>
<dbReference type="PANTHER" id="PTHR24223:SF456">
    <property type="entry name" value="MULTIDRUG RESISTANCE-ASSOCIATED PROTEIN LETHAL(2)03659"/>
    <property type="match status" value="1"/>
</dbReference>
<feature type="transmembrane region" description="Helical" evidence="11">
    <location>
        <begin position="388"/>
        <end position="413"/>
    </location>
</feature>
<feature type="domain" description="ABC transporter" evidence="12">
    <location>
        <begin position="518"/>
        <end position="738"/>
    </location>
</feature>
<evidence type="ECO:0000256" key="5">
    <source>
        <dbReference type="ARBA" id="ARBA00022741"/>
    </source>
</evidence>
<feature type="transmembrane region" description="Helical" evidence="11">
    <location>
        <begin position="205"/>
        <end position="224"/>
    </location>
</feature>
<keyword evidence="4 11" id="KW-0812">Transmembrane</keyword>
<dbReference type="CDD" id="cd03244">
    <property type="entry name" value="ABCC_MRP_domain2"/>
    <property type="match status" value="1"/>
</dbReference>
<feature type="compositionally biased region" description="Basic and acidic residues" evidence="10">
    <location>
        <begin position="515"/>
        <end position="527"/>
    </location>
</feature>
<dbReference type="InterPro" id="IPR036640">
    <property type="entry name" value="ABC1_TM_sf"/>
</dbReference>
<evidence type="ECO:0000313" key="14">
    <source>
        <dbReference type="EMBL" id="CDO74472.1"/>
    </source>
</evidence>
<gene>
    <name evidence="14" type="ORF">BN946_scf184979.g27</name>
</gene>
<dbReference type="EMBL" id="CCBP010000174">
    <property type="protein sequence ID" value="CDO74472.1"/>
    <property type="molecule type" value="Genomic_DNA"/>
</dbReference>
<evidence type="ECO:0000313" key="15">
    <source>
        <dbReference type="Proteomes" id="UP000029665"/>
    </source>
</evidence>
<comment type="similarity">
    <text evidence="2">Belongs to the ABC transporter superfamily. ABCC family. Conjugate transporter (TC 3.A.1.208) subfamily.</text>
</comment>
<evidence type="ECO:0000256" key="9">
    <source>
        <dbReference type="ARBA" id="ARBA00023136"/>
    </source>
</evidence>
<keyword evidence="7 11" id="KW-1133">Transmembrane helix</keyword>
<dbReference type="FunFam" id="1.20.1560.10:FF:000061">
    <property type="entry name" value="ATP-binding cassette transporter YOR1"/>
    <property type="match status" value="1"/>
</dbReference>
<evidence type="ECO:0000256" key="11">
    <source>
        <dbReference type="SAM" id="Phobius"/>
    </source>
</evidence>
<feature type="transmembrane region" description="Helical" evidence="11">
    <location>
        <begin position="836"/>
        <end position="858"/>
    </location>
</feature>
<dbReference type="CDD" id="cd18597">
    <property type="entry name" value="ABC_6TM_YOR1_D1_like"/>
    <property type="match status" value="1"/>
</dbReference>
<evidence type="ECO:0000256" key="6">
    <source>
        <dbReference type="ARBA" id="ARBA00022840"/>
    </source>
</evidence>
<dbReference type="InterPro" id="IPR017871">
    <property type="entry name" value="ABC_transporter-like_CS"/>
</dbReference>
<feature type="compositionally biased region" description="Polar residues" evidence="10">
    <location>
        <begin position="1"/>
        <end position="10"/>
    </location>
</feature>
<evidence type="ECO:0000256" key="10">
    <source>
        <dbReference type="SAM" id="MobiDB-lite"/>
    </source>
</evidence>
<keyword evidence="15" id="KW-1185">Reference proteome</keyword>
<feature type="transmembrane region" description="Helical" evidence="11">
    <location>
        <begin position="312"/>
        <end position="333"/>
    </location>
</feature>
<dbReference type="CDD" id="cd03250">
    <property type="entry name" value="ABCC_MRP_domain1"/>
    <property type="match status" value="1"/>
</dbReference>
<dbReference type="PROSITE" id="PS50929">
    <property type="entry name" value="ABC_TM1F"/>
    <property type="match status" value="2"/>
</dbReference>
<evidence type="ECO:0000259" key="12">
    <source>
        <dbReference type="PROSITE" id="PS50893"/>
    </source>
</evidence>
<evidence type="ECO:0000256" key="2">
    <source>
        <dbReference type="ARBA" id="ARBA00009726"/>
    </source>
</evidence>
<dbReference type="Proteomes" id="UP000029665">
    <property type="component" value="Unassembled WGS sequence"/>
</dbReference>
<dbReference type="InterPro" id="IPR050173">
    <property type="entry name" value="ABC_transporter_C-like"/>
</dbReference>
<protein>
    <recommendedName>
        <fullName evidence="16">ABC transporter</fullName>
    </recommendedName>
</protein>
<dbReference type="PROSITE" id="PS00211">
    <property type="entry name" value="ABC_TRANSPORTER_1"/>
    <property type="match status" value="2"/>
</dbReference>
<dbReference type="OrthoDB" id="6500128at2759"/>